<protein>
    <recommendedName>
        <fullName evidence="1">Apple domain-containing protein</fullName>
    </recommendedName>
</protein>
<dbReference type="AlphaFoldDB" id="A0AAD5NID7"/>
<evidence type="ECO:0000313" key="2">
    <source>
        <dbReference type="EMBL" id="KAI9159853.1"/>
    </source>
</evidence>
<keyword evidence="3" id="KW-1185">Reference proteome</keyword>
<feature type="domain" description="Apple" evidence="1">
    <location>
        <begin position="119"/>
        <end position="202"/>
    </location>
</feature>
<dbReference type="Proteomes" id="UP001064489">
    <property type="component" value="Chromosome 2"/>
</dbReference>
<proteinExistence type="predicted"/>
<name>A0AAD5NID7_ACENE</name>
<dbReference type="PANTHER" id="PTHR32444:SF226">
    <property type="entry name" value="BULB-TYPE LECTIN DOMAIN-CONTAINING PROTEIN"/>
    <property type="match status" value="1"/>
</dbReference>
<reference evidence="2" key="2">
    <citation type="submission" date="2023-02" db="EMBL/GenBank/DDBJ databases">
        <authorList>
            <person name="Swenson N.G."/>
            <person name="Wegrzyn J.L."/>
            <person name="Mcevoy S.L."/>
        </authorList>
    </citation>
    <scope>NUCLEOTIDE SEQUENCE</scope>
    <source>
        <strain evidence="2">91603</strain>
        <tissue evidence="2">Leaf</tissue>
    </source>
</reference>
<dbReference type="PANTHER" id="PTHR32444">
    <property type="entry name" value="BULB-TYPE LECTIN DOMAIN-CONTAINING PROTEIN"/>
    <property type="match status" value="1"/>
</dbReference>
<accession>A0AAD5NID7</accession>
<evidence type="ECO:0000259" key="1">
    <source>
        <dbReference type="PROSITE" id="PS50948"/>
    </source>
</evidence>
<dbReference type="InterPro" id="IPR003609">
    <property type="entry name" value="Pan_app"/>
</dbReference>
<organism evidence="2 3">
    <name type="scientific">Acer negundo</name>
    <name type="common">Box elder</name>
    <dbReference type="NCBI Taxonomy" id="4023"/>
    <lineage>
        <taxon>Eukaryota</taxon>
        <taxon>Viridiplantae</taxon>
        <taxon>Streptophyta</taxon>
        <taxon>Embryophyta</taxon>
        <taxon>Tracheophyta</taxon>
        <taxon>Spermatophyta</taxon>
        <taxon>Magnoliopsida</taxon>
        <taxon>eudicotyledons</taxon>
        <taxon>Gunneridae</taxon>
        <taxon>Pentapetalae</taxon>
        <taxon>rosids</taxon>
        <taxon>malvids</taxon>
        <taxon>Sapindales</taxon>
        <taxon>Sapindaceae</taxon>
        <taxon>Hippocastanoideae</taxon>
        <taxon>Acereae</taxon>
        <taxon>Acer</taxon>
    </lineage>
</organism>
<dbReference type="PROSITE" id="PS50948">
    <property type="entry name" value="PAN"/>
    <property type="match status" value="1"/>
</dbReference>
<dbReference type="EMBL" id="JAJSOW010000106">
    <property type="protein sequence ID" value="KAI9159853.1"/>
    <property type="molecule type" value="Genomic_DNA"/>
</dbReference>
<evidence type="ECO:0000313" key="3">
    <source>
        <dbReference type="Proteomes" id="UP001064489"/>
    </source>
</evidence>
<reference evidence="2" key="1">
    <citation type="journal article" date="2022" name="Plant J.">
        <title>Strategies of tolerance reflected in two North American maple genomes.</title>
        <authorList>
            <person name="McEvoy S.L."/>
            <person name="Sezen U.U."/>
            <person name="Trouern-Trend A."/>
            <person name="McMahon S.M."/>
            <person name="Schaberg P.G."/>
            <person name="Yang J."/>
            <person name="Wegrzyn J.L."/>
            <person name="Swenson N.G."/>
        </authorList>
    </citation>
    <scope>NUCLEOTIDE SEQUENCE</scope>
    <source>
        <strain evidence="2">91603</strain>
    </source>
</reference>
<comment type="caution">
    <text evidence="2">The sequence shown here is derived from an EMBL/GenBank/DDBJ whole genome shotgun (WGS) entry which is preliminary data.</text>
</comment>
<dbReference type="Pfam" id="PF08276">
    <property type="entry name" value="PAN_2"/>
    <property type="match status" value="1"/>
</dbReference>
<sequence>MKLGINLQTVHRWFLRSWLTDESPAEGSFTFGMDPNLTDRLIFKWHGEVQWTSGLWPNGEEFKSWVDRGYNFSYTSNEQEKYFSYSVKEDVTSFPSLQIGQYGDLYDDSGFSITDIAICNRGSSYFEVKSGLMSSVDGTKFRESNNMTLFDCRLKCDKNCSCVAYAATNRENETGCEIWSRGTKFIKSHTDDSRTIYLEVQPKGKSASITRLL</sequence>
<gene>
    <name evidence="2" type="ORF">LWI28_002573</name>
</gene>